<name>A0A132NJP4_9ACTN</name>
<dbReference type="Proteomes" id="UP000070598">
    <property type="component" value="Unassembled WGS sequence"/>
</dbReference>
<accession>A0A132NJP4</accession>
<comment type="caution">
    <text evidence="3">The sequence shown here is derived from an EMBL/GenBank/DDBJ whole genome shotgun (WGS) entry which is preliminary data.</text>
</comment>
<dbReference type="RefSeq" id="WP_066884081.1">
    <property type="nucleotide sequence ID" value="NZ_JYIJ01000013.1"/>
</dbReference>
<sequence>MSSYHYVFARPVADAPDLVARLGNLLGTQFKRVDFEYADYMGTFHRVAIDVSLSHDFGMNEEDEDEELPLSRYPLCVTFRDLDKNEERQERTARHVFEALKSSNTYALLLVFDLQQLLGAYTPEGITGSR</sequence>
<proteinExistence type="predicted"/>
<evidence type="ECO:0000313" key="3">
    <source>
        <dbReference type="EMBL" id="KWX10245.1"/>
    </source>
</evidence>
<dbReference type="OrthoDB" id="4562933at2"/>
<keyword evidence="4" id="KW-1185">Reference proteome</keyword>
<dbReference type="EMBL" id="JYIK01000568">
    <property type="protein sequence ID" value="KWX10245.1"/>
    <property type="molecule type" value="Genomic_DNA"/>
</dbReference>
<reference evidence="1" key="4">
    <citation type="submission" date="2015-04" db="EMBL/GenBank/DDBJ databases">
        <title>Physiological reanalysis, assessment of diazotrophy, and genome sequences of multiple isolates of Streptomyces thermoautotrophicus.</title>
        <authorList>
            <person name="MacKellar D.C."/>
            <person name="Lieber L."/>
            <person name="Norman J."/>
            <person name="Bolger A."/>
            <person name="Tobin C."/>
            <person name="Murray J.W."/>
            <person name="Woodward J."/>
            <person name="Friesen M."/>
            <person name="Prell J."/>
        </authorList>
    </citation>
    <scope>NUCLEOTIDE SEQUENCE [LARGE SCALE GENOMIC DNA]</scope>
    <source>
        <strain evidence="1">H1</strain>
    </source>
</reference>
<dbReference type="EMBL" id="LAXD01000001">
    <property type="protein sequence ID" value="KWW99048.1"/>
    <property type="molecule type" value="Genomic_DNA"/>
</dbReference>
<evidence type="ECO:0000313" key="5">
    <source>
        <dbReference type="Proteomes" id="UP000070598"/>
    </source>
</evidence>
<dbReference type="PATRIC" id="fig|1469144.10.peg.782"/>
<dbReference type="STRING" id="1469144.LI90_680"/>
<protein>
    <submittedName>
        <fullName evidence="3">Uncharacterized protein</fullName>
    </submittedName>
</protein>
<dbReference type="EMBL" id="JYIJ01000013">
    <property type="protein sequence ID" value="KWX05126.1"/>
    <property type="molecule type" value="Genomic_DNA"/>
</dbReference>
<dbReference type="AlphaFoldDB" id="A0A132NJP4"/>
<organism evidence="3 5">
    <name type="scientific">Carbonactinospora thermoautotrophica</name>
    <dbReference type="NCBI Taxonomy" id="1469144"/>
    <lineage>
        <taxon>Bacteria</taxon>
        <taxon>Bacillati</taxon>
        <taxon>Actinomycetota</taxon>
        <taxon>Actinomycetes</taxon>
        <taxon>Kitasatosporales</taxon>
        <taxon>Carbonactinosporaceae</taxon>
        <taxon>Carbonactinospora</taxon>
    </lineage>
</organism>
<evidence type="ECO:0000313" key="6">
    <source>
        <dbReference type="Proteomes" id="UP000070659"/>
    </source>
</evidence>
<reference evidence="3 6" key="2">
    <citation type="submission" date="2015-02" db="EMBL/GenBank/DDBJ databases">
        <title>Physiological reanalysis, assessment of diazotrophy, and genome sequences of multiple isolates of Streptomyces thermoautotrophicus.</title>
        <authorList>
            <person name="MacKellar D.C."/>
            <person name="Lieber L."/>
            <person name="Norman J."/>
            <person name="Bolger A."/>
            <person name="Tobin C."/>
            <person name="Murray J.W."/>
            <person name="Prell J."/>
        </authorList>
    </citation>
    <scope>NUCLEOTIDE SEQUENCE [LARGE SCALE GENOMIC DNA]</scope>
    <source>
        <strain evidence="3 6">UBT1</strain>
    </source>
</reference>
<evidence type="ECO:0000313" key="2">
    <source>
        <dbReference type="EMBL" id="KWX05126.1"/>
    </source>
</evidence>
<reference evidence="5" key="1">
    <citation type="submission" date="2015-02" db="EMBL/GenBank/DDBJ databases">
        <title>Physiological reanalysis, assessment of diazotrophy, and genome sequences of multiple isolates of Streptomyces thermoautotrophicus.</title>
        <authorList>
            <person name="MacKellar D.C."/>
            <person name="Lieber L."/>
            <person name="Norman J."/>
            <person name="Bolger A."/>
            <person name="Tobin C."/>
            <person name="Murray J.W."/>
            <person name="Friesen M."/>
            <person name="Prell J."/>
        </authorList>
    </citation>
    <scope>NUCLEOTIDE SEQUENCE [LARGE SCALE GENOMIC DNA]</scope>
    <source>
        <strain evidence="5">UBT1</strain>
    </source>
</reference>
<dbReference type="Proteomes" id="UP000070659">
    <property type="component" value="Unassembled WGS sequence"/>
</dbReference>
<gene>
    <name evidence="1" type="ORF">LI90_680</name>
    <name evidence="2" type="ORF">TH66_05245</name>
    <name evidence="3" type="ORF">TR74_04795</name>
</gene>
<dbReference type="Proteomes" id="UP000070188">
    <property type="component" value="Unassembled WGS sequence"/>
</dbReference>
<evidence type="ECO:0000313" key="4">
    <source>
        <dbReference type="Proteomes" id="UP000070188"/>
    </source>
</evidence>
<evidence type="ECO:0000313" key="1">
    <source>
        <dbReference type="EMBL" id="KWW99048.1"/>
    </source>
</evidence>
<reference evidence="4" key="3">
    <citation type="submission" date="2015-04" db="EMBL/GenBank/DDBJ databases">
        <title>Physiological reanalysis, assessment of diazotrophy, and genome sequences of multiple isolates of Streptomyces thermoautotrophicus.</title>
        <authorList>
            <person name="MacKellar D.C."/>
            <person name="Lieber L."/>
            <person name="Norman J."/>
            <person name="Bolger A."/>
            <person name="Tobin C."/>
            <person name="Murray J.W."/>
            <person name="Chang R."/>
            <person name="Ford T."/>
            <person name="Nguyen P.Q."/>
            <person name="Woodward J."/>
            <person name="Permingeat H."/>
            <person name="Joshi N.S."/>
            <person name="Silver P.A."/>
            <person name="Usadel B."/>
            <person name="Rutherford A.W."/>
            <person name="Friesen M."/>
            <person name="Prell J."/>
        </authorList>
    </citation>
    <scope>NUCLEOTIDE SEQUENCE [LARGE SCALE GENOMIC DNA]</scope>
    <source>
        <strain evidence="4">H1</strain>
    </source>
</reference>